<dbReference type="InterPro" id="IPR020846">
    <property type="entry name" value="MFS_dom"/>
</dbReference>
<feature type="transmembrane region" description="Helical" evidence="6">
    <location>
        <begin position="48"/>
        <end position="67"/>
    </location>
</feature>
<evidence type="ECO:0000259" key="7">
    <source>
        <dbReference type="PROSITE" id="PS50850"/>
    </source>
</evidence>
<feature type="transmembrane region" description="Helical" evidence="6">
    <location>
        <begin position="337"/>
        <end position="361"/>
    </location>
</feature>
<evidence type="ECO:0000256" key="5">
    <source>
        <dbReference type="ARBA" id="ARBA00023136"/>
    </source>
</evidence>
<evidence type="ECO:0000313" key="9">
    <source>
        <dbReference type="Proteomes" id="UP000798488"/>
    </source>
</evidence>
<dbReference type="PANTHER" id="PTHR23531:SF2">
    <property type="entry name" value="PERMEASE"/>
    <property type="match status" value="1"/>
</dbReference>
<evidence type="ECO:0000256" key="2">
    <source>
        <dbReference type="ARBA" id="ARBA00022448"/>
    </source>
</evidence>
<dbReference type="OrthoDB" id="9814001at2"/>
<accession>A0A9D2WSQ0</accession>
<feature type="transmembrane region" description="Helical" evidence="6">
    <location>
        <begin position="12"/>
        <end position="36"/>
    </location>
</feature>
<comment type="caution">
    <text evidence="8">The sequence shown here is derived from an EMBL/GenBank/DDBJ whole genome shotgun (WGS) entry which is preliminary data.</text>
</comment>
<dbReference type="CDD" id="cd17489">
    <property type="entry name" value="MFS_YfcJ_like"/>
    <property type="match status" value="1"/>
</dbReference>
<evidence type="ECO:0000256" key="6">
    <source>
        <dbReference type="SAM" id="Phobius"/>
    </source>
</evidence>
<evidence type="ECO:0000256" key="1">
    <source>
        <dbReference type="ARBA" id="ARBA00004651"/>
    </source>
</evidence>
<evidence type="ECO:0000256" key="3">
    <source>
        <dbReference type="ARBA" id="ARBA00022692"/>
    </source>
</evidence>
<sequence length="402" mass="43976">MNIVQPKLWTQDFIIISAANFFIGLTFYLLMTNIAVYALEEFGASKSIAGLASSIFIIGALVFRLFAGKYIEVTGRKRMLYGGSALFLLAALSYFPVENLNFLLLVRFIHGAAYGICATAMATAVMDIIPRERLGEGTSYYTMSFTLATAIGPFLGVFISQQLGFTMVFLICTLFSVTSTIIPLFAHIPAARISKKQLEAMKGFNITNFFEVKAIPISIIIFLMGFSYSSVMSFLTTYASNIDLIDAASVFFLVYAVFILISRPFTGQLFDLKGANLVIYPALIIFALGLVLLGLTKHGFTLLLAGAIIGLGYGTMVSCCQVIAVKESPRHRVGLATSTYYVCLDGGVGVGPFILGFLIPLVGFRGMYLALAALVLTCILWYYLLHGKKESRRRRDDYAASC</sequence>
<evidence type="ECO:0000313" key="8">
    <source>
        <dbReference type="EMBL" id="KAF1086236.1"/>
    </source>
</evidence>
<reference evidence="8" key="1">
    <citation type="submission" date="2016-02" db="EMBL/GenBank/DDBJ databases">
        <title>Draft Genome Sequence of Sporotomaculum syntrophicum Strain FB, a Syntrophic Benzoate Degrader.</title>
        <authorList>
            <person name="Nobu M.K."/>
            <person name="Narihiro T."/>
            <person name="Qiu Y.-L."/>
            <person name="Ohashi A."/>
            <person name="Liu W.-T."/>
            <person name="Yuji S."/>
        </authorList>
    </citation>
    <scope>NUCLEOTIDE SEQUENCE</scope>
    <source>
        <strain evidence="8">FB</strain>
    </source>
</reference>
<keyword evidence="9" id="KW-1185">Reference proteome</keyword>
<proteinExistence type="predicted"/>
<feature type="transmembrane region" description="Helical" evidence="6">
    <location>
        <begin position="302"/>
        <end position="325"/>
    </location>
</feature>
<feature type="transmembrane region" description="Helical" evidence="6">
    <location>
        <begin position="277"/>
        <end position="296"/>
    </location>
</feature>
<evidence type="ECO:0000256" key="4">
    <source>
        <dbReference type="ARBA" id="ARBA00022989"/>
    </source>
</evidence>
<dbReference type="PROSITE" id="PS50850">
    <property type="entry name" value="MFS"/>
    <property type="match status" value="1"/>
</dbReference>
<dbReference type="InterPro" id="IPR036259">
    <property type="entry name" value="MFS_trans_sf"/>
</dbReference>
<dbReference type="InterPro" id="IPR011701">
    <property type="entry name" value="MFS"/>
</dbReference>
<dbReference type="SUPFAM" id="SSF103473">
    <property type="entry name" value="MFS general substrate transporter"/>
    <property type="match status" value="1"/>
</dbReference>
<dbReference type="AlphaFoldDB" id="A0A9D2WSQ0"/>
<keyword evidence="5 6" id="KW-0472">Membrane</keyword>
<dbReference type="PANTHER" id="PTHR23531">
    <property type="entry name" value="QUINOLENE RESISTANCE PROTEIN NORA"/>
    <property type="match status" value="1"/>
</dbReference>
<dbReference type="Proteomes" id="UP000798488">
    <property type="component" value="Unassembled WGS sequence"/>
</dbReference>
<gene>
    <name evidence="8" type="primary">ydhC</name>
    <name evidence="8" type="ORF">SPSYN_00980</name>
</gene>
<feature type="transmembrane region" description="Helical" evidence="6">
    <location>
        <begin position="108"/>
        <end position="128"/>
    </location>
</feature>
<feature type="transmembrane region" description="Helical" evidence="6">
    <location>
        <begin position="140"/>
        <end position="159"/>
    </location>
</feature>
<dbReference type="RefSeq" id="WP_161821348.1">
    <property type="nucleotide sequence ID" value="NZ_LSRS01000002.1"/>
</dbReference>
<keyword evidence="3 6" id="KW-0812">Transmembrane</keyword>
<feature type="transmembrane region" description="Helical" evidence="6">
    <location>
        <begin position="209"/>
        <end position="228"/>
    </location>
</feature>
<dbReference type="Pfam" id="PF07690">
    <property type="entry name" value="MFS_1"/>
    <property type="match status" value="1"/>
</dbReference>
<keyword evidence="2" id="KW-0813">Transport</keyword>
<dbReference type="EMBL" id="LSRS01000002">
    <property type="protein sequence ID" value="KAF1086236.1"/>
    <property type="molecule type" value="Genomic_DNA"/>
</dbReference>
<feature type="transmembrane region" description="Helical" evidence="6">
    <location>
        <begin position="248"/>
        <end position="265"/>
    </location>
</feature>
<comment type="subcellular location">
    <subcellularLocation>
        <location evidence="1">Cell membrane</location>
        <topology evidence="1">Multi-pass membrane protein</topology>
    </subcellularLocation>
</comment>
<keyword evidence="4 6" id="KW-1133">Transmembrane helix</keyword>
<feature type="transmembrane region" description="Helical" evidence="6">
    <location>
        <begin position="165"/>
        <end position="188"/>
    </location>
</feature>
<name>A0A9D2WSQ0_9FIRM</name>
<dbReference type="InterPro" id="IPR052714">
    <property type="entry name" value="MFS_Exporter"/>
</dbReference>
<feature type="transmembrane region" description="Helical" evidence="6">
    <location>
        <begin position="79"/>
        <end position="96"/>
    </location>
</feature>
<feature type="transmembrane region" description="Helical" evidence="6">
    <location>
        <begin position="367"/>
        <end position="385"/>
    </location>
</feature>
<organism evidence="8 9">
    <name type="scientific">Sporotomaculum syntrophicum</name>
    <dbReference type="NCBI Taxonomy" id="182264"/>
    <lineage>
        <taxon>Bacteria</taxon>
        <taxon>Bacillati</taxon>
        <taxon>Bacillota</taxon>
        <taxon>Clostridia</taxon>
        <taxon>Eubacteriales</taxon>
        <taxon>Desulfallaceae</taxon>
        <taxon>Sporotomaculum</taxon>
    </lineage>
</organism>
<protein>
    <submittedName>
        <fullName evidence="8">Inner membrane transport protein YdhC</fullName>
    </submittedName>
</protein>
<dbReference type="Gene3D" id="1.20.1250.20">
    <property type="entry name" value="MFS general substrate transporter like domains"/>
    <property type="match status" value="1"/>
</dbReference>
<feature type="domain" description="Major facilitator superfamily (MFS) profile" evidence="7">
    <location>
        <begin position="12"/>
        <end position="390"/>
    </location>
</feature>
<dbReference type="GO" id="GO:0005886">
    <property type="term" value="C:plasma membrane"/>
    <property type="evidence" value="ECO:0007669"/>
    <property type="project" value="UniProtKB-SubCell"/>
</dbReference>
<dbReference type="GO" id="GO:0022857">
    <property type="term" value="F:transmembrane transporter activity"/>
    <property type="evidence" value="ECO:0007669"/>
    <property type="project" value="InterPro"/>
</dbReference>